<dbReference type="PANTHER" id="PTHR35176">
    <property type="entry name" value="HEME OXYGENASE HI_0854-RELATED"/>
    <property type="match status" value="1"/>
</dbReference>
<dbReference type="InterPro" id="IPR011576">
    <property type="entry name" value="Pyridox_Oxase_N"/>
</dbReference>
<evidence type="ECO:0000313" key="4">
    <source>
        <dbReference type="EMBL" id="CAB5045069.1"/>
    </source>
</evidence>
<evidence type="ECO:0000313" key="3">
    <source>
        <dbReference type="EMBL" id="CAB4784410.1"/>
    </source>
</evidence>
<dbReference type="InterPro" id="IPR012349">
    <property type="entry name" value="Split_barrel_FMN-bd"/>
</dbReference>
<reference evidence="3" key="1">
    <citation type="submission" date="2020-05" db="EMBL/GenBank/DDBJ databases">
        <authorList>
            <person name="Chiriac C."/>
            <person name="Salcher M."/>
            <person name="Ghai R."/>
            <person name="Kavagutti S V."/>
        </authorList>
    </citation>
    <scope>NUCLEOTIDE SEQUENCE</scope>
</reference>
<proteinExistence type="predicted"/>
<dbReference type="EMBL" id="CAFBQF010000006">
    <property type="protein sequence ID" value="CAB5045069.1"/>
    <property type="molecule type" value="Genomic_DNA"/>
</dbReference>
<evidence type="ECO:0000256" key="1">
    <source>
        <dbReference type="ARBA" id="ARBA00023002"/>
    </source>
</evidence>
<dbReference type="Pfam" id="PF01243">
    <property type="entry name" value="PNPOx_N"/>
    <property type="match status" value="1"/>
</dbReference>
<dbReference type="GO" id="GO:0005829">
    <property type="term" value="C:cytosol"/>
    <property type="evidence" value="ECO:0007669"/>
    <property type="project" value="TreeGrafter"/>
</dbReference>
<protein>
    <submittedName>
        <fullName evidence="3">Unannotated protein</fullName>
    </submittedName>
</protein>
<accession>A0A6J6WI83</accession>
<dbReference type="AlphaFoldDB" id="A0A6J6WI83"/>
<evidence type="ECO:0000259" key="2">
    <source>
        <dbReference type="Pfam" id="PF01243"/>
    </source>
</evidence>
<organism evidence="3">
    <name type="scientific">freshwater metagenome</name>
    <dbReference type="NCBI Taxonomy" id="449393"/>
    <lineage>
        <taxon>unclassified sequences</taxon>
        <taxon>metagenomes</taxon>
        <taxon>ecological metagenomes</taxon>
    </lineage>
</organism>
<gene>
    <name evidence="3" type="ORF">UFOPK2894_01409</name>
    <name evidence="4" type="ORF">UFOPK4295_00209</name>
</gene>
<dbReference type="InterPro" id="IPR052019">
    <property type="entry name" value="F420H2_bilvrd_red/Heme_oxyg"/>
</dbReference>
<dbReference type="SUPFAM" id="SSF50475">
    <property type="entry name" value="FMN-binding split barrel"/>
    <property type="match status" value="1"/>
</dbReference>
<name>A0A6J6WI83_9ZZZZ</name>
<dbReference type="Gene3D" id="2.30.110.10">
    <property type="entry name" value="Electron Transport, Fmn-binding Protein, Chain A"/>
    <property type="match status" value="1"/>
</dbReference>
<dbReference type="GO" id="GO:0016627">
    <property type="term" value="F:oxidoreductase activity, acting on the CH-CH group of donors"/>
    <property type="evidence" value="ECO:0007669"/>
    <property type="project" value="TreeGrafter"/>
</dbReference>
<keyword evidence="1" id="KW-0560">Oxidoreductase</keyword>
<sequence>MARVHLDAELVSALETLNTPGKWVHLATVSPDGGPHVTPVVLGYDKDALYLSVTGKQKNKNIERDPRVCISISREGDLAHLTIWGECELSVGPAAQEKWEWLIRSTLGGEALAGMQRTLSNEGTQLGVVHPSRYRIYGLNS</sequence>
<dbReference type="EMBL" id="CAEZZQ010000115">
    <property type="protein sequence ID" value="CAB4784410.1"/>
    <property type="molecule type" value="Genomic_DNA"/>
</dbReference>
<feature type="domain" description="Pyridoxamine 5'-phosphate oxidase N-terminal" evidence="2">
    <location>
        <begin position="24"/>
        <end position="116"/>
    </location>
</feature>
<dbReference type="PANTHER" id="PTHR35176:SF6">
    <property type="entry name" value="HEME OXYGENASE HI_0854-RELATED"/>
    <property type="match status" value="1"/>
</dbReference>
<dbReference type="GO" id="GO:0070967">
    <property type="term" value="F:coenzyme F420 binding"/>
    <property type="evidence" value="ECO:0007669"/>
    <property type="project" value="TreeGrafter"/>
</dbReference>